<keyword evidence="2" id="KW-1185">Reference proteome</keyword>
<accession>A0A9D4RDA1</accession>
<protein>
    <submittedName>
        <fullName evidence="1">Uncharacterized protein</fullName>
    </submittedName>
</protein>
<organism evidence="1 2">
    <name type="scientific">Dreissena polymorpha</name>
    <name type="common">Zebra mussel</name>
    <name type="synonym">Mytilus polymorpha</name>
    <dbReference type="NCBI Taxonomy" id="45954"/>
    <lineage>
        <taxon>Eukaryota</taxon>
        <taxon>Metazoa</taxon>
        <taxon>Spiralia</taxon>
        <taxon>Lophotrochozoa</taxon>
        <taxon>Mollusca</taxon>
        <taxon>Bivalvia</taxon>
        <taxon>Autobranchia</taxon>
        <taxon>Heteroconchia</taxon>
        <taxon>Euheterodonta</taxon>
        <taxon>Imparidentia</taxon>
        <taxon>Neoheterodontei</taxon>
        <taxon>Myida</taxon>
        <taxon>Dreissenoidea</taxon>
        <taxon>Dreissenidae</taxon>
        <taxon>Dreissena</taxon>
    </lineage>
</organism>
<proteinExistence type="predicted"/>
<evidence type="ECO:0000313" key="2">
    <source>
        <dbReference type="Proteomes" id="UP000828390"/>
    </source>
</evidence>
<gene>
    <name evidence="1" type="ORF">DPMN_026228</name>
</gene>
<reference evidence="1" key="1">
    <citation type="journal article" date="2019" name="bioRxiv">
        <title>The Genome of the Zebra Mussel, Dreissena polymorpha: A Resource for Invasive Species Research.</title>
        <authorList>
            <person name="McCartney M.A."/>
            <person name="Auch B."/>
            <person name="Kono T."/>
            <person name="Mallez S."/>
            <person name="Zhang Y."/>
            <person name="Obille A."/>
            <person name="Becker A."/>
            <person name="Abrahante J.E."/>
            <person name="Garbe J."/>
            <person name="Badalamenti J.P."/>
            <person name="Herman A."/>
            <person name="Mangelson H."/>
            <person name="Liachko I."/>
            <person name="Sullivan S."/>
            <person name="Sone E.D."/>
            <person name="Koren S."/>
            <person name="Silverstein K.A.T."/>
            <person name="Beckman K.B."/>
            <person name="Gohl D.M."/>
        </authorList>
    </citation>
    <scope>NUCLEOTIDE SEQUENCE</scope>
    <source>
        <strain evidence="1">Duluth1</strain>
        <tissue evidence="1">Whole animal</tissue>
    </source>
</reference>
<dbReference type="AlphaFoldDB" id="A0A9D4RDA1"/>
<dbReference type="EMBL" id="JAIWYP010000002">
    <property type="protein sequence ID" value="KAH3863248.1"/>
    <property type="molecule type" value="Genomic_DNA"/>
</dbReference>
<comment type="caution">
    <text evidence="1">The sequence shown here is derived from an EMBL/GenBank/DDBJ whole genome shotgun (WGS) entry which is preliminary data.</text>
</comment>
<reference evidence="1" key="2">
    <citation type="submission" date="2020-11" db="EMBL/GenBank/DDBJ databases">
        <authorList>
            <person name="McCartney M.A."/>
            <person name="Auch B."/>
            <person name="Kono T."/>
            <person name="Mallez S."/>
            <person name="Becker A."/>
            <person name="Gohl D.M."/>
            <person name="Silverstein K.A.T."/>
            <person name="Koren S."/>
            <person name="Bechman K.B."/>
            <person name="Herman A."/>
            <person name="Abrahante J.E."/>
            <person name="Garbe J."/>
        </authorList>
    </citation>
    <scope>NUCLEOTIDE SEQUENCE</scope>
    <source>
        <strain evidence="1">Duluth1</strain>
        <tissue evidence="1">Whole animal</tissue>
    </source>
</reference>
<evidence type="ECO:0000313" key="1">
    <source>
        <dbReference type="EMBL" id="KAH3863248.1"/>
    </source>
</evidence>
<name>A0A9D4RDA1_DREPO</name>
<sequence length="123" mass="13742">MNCKLAPLSSQDIIRTNVLTKINYPPRGSNDVQLTRTIFELIQDIIKTNFLTEFHEDLTIILTFSVHIMKFPPPVGHVFQPTDIIGKTLLTDDGQKAITKAQHEHIVLTTNYVGANAACVKKA</sequence>
<dbReference type="Proteomes" id="UP000828390">
    <property type="component" value="Unassembled WGS sequence"/>
</dbReference>